<protein>
    <recommendedName>
        <fullName evidence="9">Endoglucanase</fullName>
        <ecNumber evidence="9">3.2.1.4</ecNumber>
    </recommendedName>
</protein>
<dbReference type="Pfam" id="PF00561">
    <property type="entry name" value="Abhydrolase_1"/>
    <property type="match status" value="1"/>
</dbReference>
<keyword evidence="6 8" id="KW-0326">Glycosidase</keyword>
<comment type="caution">
    <text evidence="12">The sequence shown here is derived from an EMBL/GenBank/DDBJ whole genome shotgun (WGS) entry which is preliminary data.</text>
</comment>
<evidence type="ECO:0000259" key="11">
    <source>
        <dbReference type="Pfam" id="PF00759"/>
    </source>
</evidence>
<evidence type="ECO:0000259" key="10">
    <source>
        <dbReference type="Pfam" id="PF00561"/>
    </source>
</evidence>
<keyword evidence="5 8" id="KW-0119">Carbohydrate metabolism</keyword>
<gene>
    <name evidence="12" type="ORF">RHGRI_001922</name>
</gene>
<dbReference type="InterPro" id="IPR008928">
    <property type="entry name" value="6-hairpin_glycosidase_sf"/>
</dbReference>
<dbReference type="PROSITE" id="PS00592">
    <property type="entry name" value="GH9_2"/>
    <property type="match status" value="1"/>
</dbReference>
<evidence type="ECO:0000256" key="8">
    <source>
        <dbReference type="PROSITE-ProRule" id="PRU10059"/>
    </source>
</evidence>
<dbReference type="Pfam" id="PF00759">
    <property type="entry name" value="Glyco_hydro_9"/>
    <property type="match status" value="2"/>
</dbReference>
<evidence type="ECO:0000256" key="2">
    <source>
        <dbReference type="ARBA" id="ARBA00007072"/>
    </source>
</evidence>
<dbReference type="Gene3D" id="1.50.10.10">
    <property type="match status" value="2"/>
</dbReference>
<dbReference type="EMBL" id="JACTNZ010000001">
    <property type="protein sequence ID" value="KAG5566147.1"/>
    <property type="molecule type" value="Genomic_DNA"/>
</dbReference>
<evidence type="ECO:0000256" key="5">
    <source>
        <dbReference type="ARBA" id="ARBA00023277"/>
    </source>
</evidence>
<name>A0AAV6LMR3_9ERIC</name>
<evidence type="ECO:0000256" key="1">
    <source>
        <dbReference type="ARBA" id="ARBA00000966"/>
    </source>
</evidence>
<feature type="domain" description="Glycoside hydrolase family 9" evidence="11">
    <location>
        <begin position="574"/>
        <end position="688"/>
    </location>
</feature>
<dbReference type="InterPro" id="IPR018221">
    <property type="entry name" value="Glyco_hydro_9_His_AS"/>
</dbReference>
<dbReference type="InterPro" id="IPR012341">
    <property type="entry name" value="6hp_glycosidase-like_sf"/>
</dbReference>
<evidence type="ECO:0000313" key="12">
    <source>
        <dbReference type="EMBL" id="KAG5566147.1"/>
    </source>
</evidence>
<dbReference type="Gene3D" id="3.40.50.1820">
    <property type="entry name" value="alpha/beta hydrolase"/>
    <property type="match status" value="1"/>
</dbReference>
<comment type="catalytic activity">
    <reaction evidence="1 9">
        <text>Endohydrolysis of (1-&gt;4)-beta-D-glucosidic linkages in cellulose, lichenin and cereal beta-D-glucans.</text>
        <dbReference type="EC" id="3.2.1.4"/>
    </reaction>
</comment>
<dbReference type="GO" id="GO:0030245">
    <property type="term" value="P:cellulose catabolic process"/>
    <property type="evidence" value="ECO:0007669"/>
    <property type="project" value="UniProtKB-KW"/>
</dbReference>
<reference evidence="12" key="1">
    <citation type="submission" date="2020-08" db="EMBL/GenBank/DDBJ databases">
        <title>Plant Genome Project.</title>
        <authorList>
            <person name="Zhang R.-G."/>
        </authorList>
    </citation>
    <scope>NUCLEOTIDE SEQUENCE</scope>
    <source>
        <strain evidence="12">WSP0</strain>
        <tissue evidence="12">Leaf</tissue>
    </source>
</reference>
<dbReference type="PANTHER" id="PTHR22298">
    <property type="entry name" value="ENDO-1,4-BETA-GLUCANASE"/>
    <property type="match status" value="1"/>
</dbReference>
<dbReference type="InterPro" id="IPR001701">
    <property type="entry name" value="Glyco_hydro_9"/>
</dbReference>
<dbReference type="SUPFAM" id="SSF48208">
    <property type="entry name" value="Six-hairpin glycosidases"/>
    <property type="match status" value="1"/>
</dbReference>
<accession>A0AAV6LMR3</accession>
<dbReference type="SUPFAM" id="SSF53474">
    <property type="entry name" value="alpha/beta-Hydrolases"/>
    <property type="match status" value="1"/>
</dbReference>
<keyword evidence="3 8" id="KW-0378">Hydrolase</keyword>
<dbReference type="InterPro" id="IPR000073">
    <property type="entry name" value="AB_hydrolase_1"/>
</dbReference>
<evidence type="ECO:0000256" key="9">
    <source>
        <dbReference type="RuleBase" id="RU361166"/>
    </source>
</evidence>
<feature type="active site" evidence="8">
    <location>
        <position position="613"/>
    </location>
</feature>
<dbReference type="Proteomes" id="UP000823749">
    <property type="component" value="Chromosome 1"/>
</dbReference>
<comment type="similarity">
    <text evidence="2 8 9">Belongs to the glycosyl hydrolase 9 (cellulase E) family.</text>
</comment>
<feature type="domain" description="AB hydrolase-1" evidence="10">
    <location>
        <begin position="55"/>
        <end position="155"/>
    </location>
</feature>
<dbReference type="GO" id="GO:0008810">
    <property type="term" value="F:cellulase activity"/>
    <property type="evidence" value="ECO:0007669"/>
    <property type="project" value="UniProtKB-EC"/>
</dbReference>
<dbReference type="AlphaFoldDB" id="A0AAV6LMR3"/>
<proteinExistence type="inferred from homology"/>
<evidence type="ECO:0000256" key="7">
    <source>
        <dbReference type="ARBA" id="ARBA00023326"/>
    </source>
</evidence>
<keyword evidence="4 9" id="KW-0136">Cellulose degradation</keyword>
<evidence type="ECO:0000256" key="3">
    <source>
        <dbReference type="ARBA" id="ARBA00022801"/>
    </source>
</evidence>
<evidence type="ECO:0000256" key="6">
    <source>
        <dbReference type="ARBA" id="ARBA00023295"/>
    </source>
</evidence>
<organism evidence="12 13">
    <name type="scientific">Rhododendron griersonianum</name>
    <dbReference type="NCBI Taxonomy" id="479676"/>
    <lineage>
        <taxon>Eukaryota</taxon>
        <taxon>Viridiplantae</taxon>
        <taxon>Streptophyta</taxon>
        <taxon>Embryophyta</taxon>
        <taxon>Tracheophyta</taxon>
        <taxon>Spermatophyta</taxon>
        <taxon>Magnoliopsida</taxon>
        <taxon>eudicotyledons</taxon>
        <taxon>Gunneridae</taxon>
        <taxon>Pentapetalae</taxon>
        <taxon>asterids</taxon>
        <taxon>Ericales</taxon>
        <taxon>Ericaceae</taxon>
        <taxon>Ericoideae</taxon>
        <taxon>Rhodoreae</taxon>
        <taxon>Rhododendron</taxon>
    </lineage>
</organism>
<dbReference type="InterPro" id="IPR029058">
    <property type="entry name" value="AB_hydrolase_fold"/>
</dbReference>
<feature type="domain" description="Glycoside hydrolase family 9" evidence="11">
    <location>
        <begin position="388"/>
        <end position="565"/>
    </location>
</feature>
<keyword evidence="13" id="KW-1185">Reference proteome</keyword>
<sequence>MAFGFSCFSIVSLWGTYLRHSFSAAGLSAQTIDIDDETTIHFWGPKSPDPTNPKPPLVLLHGFGPDAHWQWNKQVAFFAREFALYIPNLVFFGDSTTKSAERSEMFQAVSVGKLMEKLGVKRYYVVGTSYGGYVAYHMAAMWPERVEKVVIASSAVNMKRRDNVEFLEKRAKVENGEELLLPQTEAQLRALLALSGYRGLNYMPDFLLKDIVHDVFLVWGEHDQLFLLEKATELKGLLGKKTKLEVIKNTGHTPQVENPAQFNKIWRDGDHMWCGGGEVAVIVVVVAVGSAAAVVVARWCGDACNSGEVEHDGERDGGWREIVVGPVVVVVVVAGGGCYGDGAGEVFFDPMGIIDVRVLSSSIAVAWLVVLLGGGFDLLVGVNGEFDYGDALTKSIIFLEAQRSGKLPANHRPSWRGDSALQDGKLANVDLVGGYYDAGDNVKYGLPMAFTVTTLSWGAISYQSELKSTGELENVRAAIRWGTDYLLKASSKHNRLYVQVGDPEKDHQCWMRPENMKTPRSVLQIDQSNPGTEIAAETSAAMAASSIVFRHFDRPYAHQLLNKAKLVTCGNKRFDSAQVMAFAKQQMDYLLGKNPRDRSYMVGFGQNPPKQAHHRGASVPKLSATNIDAVNCPMSFVNWYNKNTPNPNELTGAIVGGPDRYDNFQDLRSESAMTEPTTYTNSLAIGVLAKLAATQTHHHTSSQ</sequence>
<dbReference type="EC" id="3.2.1.4" evidence="9"/>
<evidence type="ECO:0000256" key="4">
    <source>
        <dbReference type="ARBA" id="ARBA00023001"/>
    </source>
</evidence>
<keyword evidence="7 8" id="KW-0624">Polysaccharide degradation</keyword>
<evidence type="ECO:0000313" key="13">
    <source>
        <dbReference type="Proteomes" id="UP000823749"/>
    </source>
</evidence>